<evidence type="ECO:0000259" key="1">
    <source>
        <dbReference type="Pfam" id="PF06985"/>
    </source>
</evidence>
<name>A0A4S8M2E0_DENBC</name>
<accession>A0A4S8M2E0</accession>
<dbReference type="PANTHER" id="PTHR10622">
    <property type="entry name" value="HET DOMAIN-CONTAINING PROTEIN"/>
    <property type="match status" value="1"/>
</dbReference>
<dbReference type="InterPro" id="IPR058525">
    <property type="entry name" value="DUF8212"/>
</dbReference>
<feature type="domain" description="DUF8212" evidence="2">
    <location>
        <begin position="237"/>
        <end position="260"/>
    </location>
</feature>
<dbReference type="PANTHER" id="PTHR10622:SF10">
    <property type="entry name" value="HET DOMAIN-CONTAINING PROTEIN"/>
    <property type="match status" value="1"/>
</dbReference>
<protein>
    <submittedName>
        <fullName evidence="3">HET-domain-containing protein</fullName>
    </submittedName>
</protein>
<evidence type="ECO:0000313" key="3">
    <source>
        <dbReference type="EMBL" id="THU96269.1"/>
    </source>
</evidence>
<sequence length="579" mass="66684">MHLLNTSTYRLQTFPDVKKRPPFAILSHTWYPEQEILFKHVQGQEWTTQYKALKGYFKLMRACEQAKTHGLEYVWVDSCCIDKDSSAELSEAINSMYPYYRDSVVCYAYLSDVSSSSEQDPRVTNSKFRSSKWFTRGWTLQELIAPSKVIFFSDMWTPIGTKSELRNVISEVTRIPTTLLRVHYPKAQPFKLSNYSIAQKMSWAAKRETTRPEDIAYCLMGVFNVNMPLLYGEGEHRAFLRLQEEIIKGSTDQSIFAWKAQKGSGEARGLFARTPSEFMESGNIIGGKIQNSYRITNYGLELRLPLLRFRTSKNNSLQSRTQFRGGVLDCFDKDTPGRYLAIYLKHESGNHYVRVRPDLLFDQGVNEYYFKGESYMQGIFVKEPPFFPFSCRNPPTPGIKFTFNDIHILDHHPQSLHISKKNTPTPSLLLPFKEDSSNFFVMEVKTQIFNKTLFIVIGVDTSDGSEDLWFDLIVDAEAEESLKEVFTSFEDGGQRVDKRMKTIAMDYDEVTKVITQTENITLAVYDTGNYSPLEGSRYLVNITSDLREEGIVKSVHQESSPMQTKHKFGQVLKIMKLIK</sequence>
<dbReference type="Pfam" id="PF26640">
    <property type="entry name" value="DUF8212"/>
    <property type="match status" value="1"/>
</dbReference>
<organism evidence="3 4">
    <name type="scientific">Dendrothele bispora (strain CBS 962.96)</name>
    <dbReference type="NCBI Taxonomy" id="1314807"/>
    <lineage>
        <taxon>Eukaryota</taxon>
        <taxon>Fungi</taxon>
        <taxon>Dikarya</taxon>
        <taxon>Basidiomycota</taxon>
        <taxon>Agaricomycotina</taxon>
        <taxon>Agaricomycetes</taxon>
        <taxon>Agaricomycetidae</taxon>
        <taxon>Agaricales</taxon>
        <taxon>Agaricales incertae sedis</taxon>
        <taxon>Dendrothele</taxon>
    </lineage>
</organism>
<evidence type="ECO:0000313" key="4">
    <source>
        <dbReference type="Proteomes" id="UP000297245"/>
    </source>
</evidence>
<keyword evidence="4" id="KW-1185">Reference proteome</keyword>
<dbReference type="EMBL" id="ML179181">
    <property type="protein sequence ID" value="THU96269.1"/>
    <property type="molecule type" value="Genomic_DNA"/>
</dbReference>
<dbReference type="Proteomes" id="UP000297245">
    <property type="component" value="Unassembled WGS sequence"/>
</dbReference>
<reference evidence="3 4" key="1">
    <citation type="journal article" date="2019" name="Nat. Ecol. Evol.">
        <title>Megaphylogeny resolves global patterns of mushroom evolution.</title>
        <authorList>
            <person name="Varga T."/>
            <person name="Krizsan K."/>
            <person name="Foldi C."/>
            <person name="Dima B."/>
            <person name="Sanchez-Garcia M."/>
            <person name="Sanchez-Ramirez S."/>
            <person name="Szollosi G.J."/>
            <person name="Szarkandi J.G."/>
            <person name="Papp V."/>
            <person name="Albert L."/>
            <person name="Andreopoulos W."/>
            <person name="Angelini C."/>
            <person name="Antonin V."/>
            <person name="Barry K.W."/>
            <person name="Bougher N.L."/>
            <person name="Buchanan P."/>
            <person name="Buyck B."/>
            <person name="Bense V."/>
            <person name="Catcheside P."/>
            <person name="Chovatia M."/>
            <person name="Cooper J."/>
            <person name="Damon W."/>
            <person name="Desjardin D."/>
            <person name="Finy P."/>
            <person name="Geml J."/>
            <person name="Haridas S."/>
            <person name="Hughes K."/>
            <person name="Justo A."/>
            <person name="Karasinski D."/>
            <person name="Kautmanova I."/>
            <person name="Kiss B."/>
            <person name="Kocsube S."/>
            <person name="Kotiranta H."/>
            <person name="LaButti K.M."/>
            <person name="Lechner B.E."/>
            <person name="Liimatainen K."/>
            <person name="Lipzen A."/>
            <person name="Lukacs Z."/>
            <person name="Mihaltcheva S."/>
            <person name="Morgado L.N."/>
            <person name="Niskanen T."/>
            <person name="Noordeloos M.E."/>
            <person name="Ohm R.A."/>
            <person name="Ortiz-Santana B."/>
            <person name="Ovrebo C."/>
            <person name="Racz N."/>
            <person name="Riley R."/>
            <person name="Savchenko A."/>
            <person name="Shiryaev A."/>
            <person name="Soop K."/>
            <person name="Spirin V."/>
            <person name="Szebenyi C."/>
            <person name="Tomsovsky M."/>
            <person name="Tulloss R.E."/>
            <person name="Uehling J."/>
            <person name="Grigoriev I.V."/>
            <person name="Vagvolgyi C."/>
            <person name="Papp T."/>
            <person name="Martin F.M."/>
            <person name="Miettinen O."/>
            <person name="Hibbett D.S."/>
            <person name="Nagy L.G."/>
        </authorList>
    </citation>
    <scope>NUCLEOTIDE SEQUENCE [LARGE SCALE GENOMIC DNA]</scope>
    <source>
        <strain evidence="3 4">CBS 962.96</strain>
    </source>
</reference>
<proteinExistence type="predicted"/>
<dbReference type="OrthoDB" id="5122891at2759"/>
<dbReference type="InterPro" id="IPR010730">
    <property type="entry name" value="HET"/>
</dbReference>
<gene>
    <name evidence="3" type="ORF">K435DRAFT_858763</name>
</gene>
<dbReference type="Pfam" id="PF06985">
    <property type="entry name" value="HET"/>
    <property type="match status" value="1"/>
</dbReference>
<evidence type="ECO:0000259" key="2">
    <source>
        <dbReference type="Pfam" id="PF26640"/>
    </source>
</evidence>
<dbReference type="AlphaFoldDB" id="A0A4S8M2E0"/>
<feature type="domain" description="Heterokaryon incompatibility" evidence="1">
    <location>
        <begin position="23"/>
        <end position="119"/>
    </location>
</feature>